<proteinExistence type="inferred from homology"/>
<comment type="cofactor">
    <cofactor evidence="5">
        <name>Mg(2+)</name>
        <dbReference type="ChEBI" id="CHEBI:18420"/>
    </cofactor>
</comment>
<evidence type="ECO:0000256" key="4">
    <source>
        <dbReference type="ARBA" id="ARBA00023235"/>
    </source>
</evidence>
<evidence type="ECO:0000256" key="5">
    <source>
        <dbReference type="HAMAP-Rule" id="MF_01935"/>
    </source>
</evidence>
<protein>
    <recommendedName>
        <fullName evidence="5">Isochorismate synthase MenF</fullName>
        <ecNumber evidence="5">5.4.4.2</ecNumber>
    </recommendedName>
    <alternativeName>
        <fullName evidence="5">Isochorismate mutase</fullName>
    </alternativeName>
</protein>
<dbReference type="PANTHER" id="PTHR47253">
    <property type="match status" value="1"/>
</dbReference>
<dbReference type="Gene3D" id="3.60.120.10">
    <property type="entry name" value="Anthranilate synthase"/>
    <property type="match status" value="1"/>
</dbReference>
<sequence length="462" mass="52389">MAHKCQQDKVDDIKQTVKLMAKKVEAALASSPKPLYQGQKIIRLTVQVPDQPLLPWLQSQNFSLKTYWSNRENRFEVAGVGAADYIGDTAGYGYRRVFDRLHNYLDHSNPDVRYYGGFKFAPNQTSHDSWKRFGRYYFVLPRFELIKSKDKTLFVCNLHADGYDHTSIMAQLEAITFETDGIDNGIPKIISEKNFPGKSRWKASVQSALAAFETQRYEKIVLARKRALEFSDNINPFIILQKLKDKASNSYKFCFQPEDNLAFIGASPELLYYRKGRKLQSEAVAGTRTRGRTSQEDQSLGEELLGSEKDLREHRYVVDSVKDAFVSLTPPSLNCNNMSVSLLKLARIQHLIARFDIKLKDSVSDAELIETLHPTAAVGGYPKDKAVEEIGRLEEFNRGWYAAPVGWVKQDAAEFVVAIRCGLVKNNTLNLYSGAGIVRGSVPDNEWDEMNNKIDMFLSVLT</sequence>
<dbReference type="UniPathway" id="UPA01057">
    <property type="reaction ID" value="UER00163"/>
</dbReference>
<evidence type="ECO:0000256" key="2">
    <source>
        <dbReference type="ARBA" id="ARBA00005297"/>
    </source>
</evidence>
<dbReference type="GO" id="GO:0008909">
    <property type="term" value="F:isochorismate synthase activity"/>
    <property type="evidence" value="ECO:0007669"/>
    <property type="project" value="UniProtKB-UniRule"/>
</dbReference>
<comment type="similarity">
    <text evidence="2 5">Belongs to the isochorismate synthase family.</text>
</comment>
<gene>
    <name evidence="5" type="primary">menF</name>
    <name evidence="7" type="ORF">H8D96_01125</name>
</gene>
<keyword evidence="4 5" id="KW-0413">Isomerase</keyword>
<feature type="active site" description="Proton donor" evidence="5">
    <location>
        <position position="269"/>
    </location>
</feature>
<dbReference type="InterPro" id="IPR004561">
    <property type="entry name" value="IsoChor_synthase"/>
</dbReference>
<organism evidence="7 8">
    <name type="scientific">Candidatus Desulfatibia vada</name>
    <dbReference type="NCBI Taxonomy" id="2841696"/>
    <lineage>
        <taxon>Bacteria</taxon>
        <taxon>Pseudomonadati</taxon>
        <taxon>Thermodesulfobacteriota</taxon>
        <taxon>Desulfobacteria</taxon>
        <taxon>Desulfobacterales</taxon>
        <taxon>Desulfobacterales incertae sedis</taxon>
        <taxon>Candidatus Desulfatibia</taxon>
    </lineage>
</organism>
<comment type="pathway">
    <text evidence="5">Quinol/quinone metabolism; 1,4-dihydroxy-2-naphthoate biosynthesis; 1,4-dihydroxy-2-naphthoate from chorismate: step 1/7.</text>
</comment>
<accession>A0A8J6NQC7</accession>
<evidence type="ECO:0000259" key="6">
    <source>
        <dbReference type="Pfam" id="PF00425"/>
    </source>
</evidence>
<evidence type="ECO:0000313" key="7">
    <source>
        <dbReference type="EMBL" id="MBC8430499.1"/>
    </source>
</evidence>
<dbReference type="InterPro" id="IPR005801">
    <property type="entry name" value="ADC_synthase"/>
</dbReference>
<dbReference type="EMBL" id="JACNIG010000048">
    <property type="protein sequence ID" value="MBC8430499.1"/>
    <property type="molecule type" value="Genomic_DNA"/>
</dbReference>
<keyword evidence="5" id="KW-0474">Menaquinone biosynthesis</keyword>
<dbReference type="GO" id="GO:0009234">
    <property type="term" value="P:menaquinone biosynthetic process"/>
    <property type="evidence" value="ECO:0007669"/>
    <property type="project" value="UniProtKB-UniRule"/>
</dbReference>
<dbReference type="Proteomes" id="UP000605201">
    <property type="component" value="Unassembled WGS sequence"/>
</dbReference>
<dbReference type="InterPro" id="IPR044250">
    <property type="entry name" value="MenF-like"/>
</dbReference>
<dbReference type="EC" id="5.4.4.2" evidence="5"/>
<name>A0A8J6NQC7_9BACT</name>
<feature type="binding site" evidence="5">
    <location>
        <position position="449"/>
    </location>
    <ligand>
        <name>Mg(2+)</name>
        <dbReference type="ChEBI" id="CHEBI:18420"/>
    </ligand>
</feature>
<feature type="binding site" evidence="5">
    <location>
        <position position="313"/>
    </location>
    <ligand>
        <name>Mg(2+)</name>
        <dbReference type="ChEBI" id="CHEBI:18420"/>
    </ligand>
</feature>
<dbReference type="NCBIfam" id="TIGR00543">
    <property type="entry name" value="isochor_syn"/>
    <property type="match status" value="1"/>
</dbReference>
<dbReference type="UniPathway" id="UPA00079"/>
<keyword evidence="3 5" id="KW-0460">Magnesium</keyword>
<comment type="catalytic activity">
    <reaction evidence="1 5">
        <text>chorismate = isochorismate</text>
        <dbReference type="Rhea" id="RHEA:18985"/>
        <dbReference type="ChEBI" id="CHEBI:29748"/>
        <dbReference type="ChEBI" id="CHEBI:29780"/>
        <dbReference type="EC" id="5.4.4.2"/>
    </reaction>
</comment>
<comment type="function">
    <text evidence="5">Catalyzes the conversion of chorismate to isochorismate.</text>
</comment>
<dbReference type="HAMAP" id="MF_01935">
    <property type="entry name" value="MenF"/>
    <property type="match status" value="1"/>
</dbReference>
<dbReference type="InterPro" id="IPR034681">
    <property type="entry name" value="MenF"/>
</dbReference>
<feature type="active site" description="Proton acceptor" evidence="5">
    <location>
        <position position="219"/>
    </location>
</feature>
<reference evidence="7 8" key="1">
    <citation type="submission" date="2020-08" db="EMBL/GenBank/DDBJ databases">
        <title>Bridging the membrane lipid divide: bacteria of the FCB group superphylum have the potential to synthesize archaeal ether lipids.</title>
        <authorList>
            <person name="Villanueva L."/>
            <person name="Von Meijenfeldt F.A.B."/>
            <person name="Westbye A.B."/>
            <person name="Yadav S."/>
            <person name="Hopmans E.C."/>
            <person name="Dutilh B.E."/>
            <person name="Sinninghe Damste J.S."/>
        </authorList>
    </citation>
    <scope>NUCLEOTIDE SEQUENCE [LARGE SCALE GENOMIC DNA]</scope>
    <source>
        <strain evidence="7">NIOZ-UU17</strain>
    </source>
</reference>
<keyword evidence="5" id="KW-0479">Metal-binding</keyword>
<evidence type="ECO:0000256" key="1">
    <source>
        <dbReference type="ARBA" id="ARBA00000799"/>
    </source>
</evidence>
<dbReference type="AlphaFoldDB" id="A0A8J6NQC7"/>
<dbReference type="PANTHER" id="PTHR47253:SF4">
    <property type="entry name" value="ISOCHORISMATE SYNTHASE 2, CHLOROPLASTIC"/>
    <property type="match status" value="1"/>
</dbReference>
<dbReference type="InterPro" id="IPR015890">
    <property type="entry name" value="Chorismate_C"/>
</dbReference>
<evidence type="ECO:0000313" key="8">
    <source>
        <dbReference type="Proteomes" id="UP000605201"/>
    </source>
</evidence>
<comment type="pathway">
    <text evidence="5">Quinol/quinone metabolism; menaquinone biosynthesis.</text>
</comment>
<dbReference type="GO" id="GO:0000287">
    <property type="term" value="F:magnesium ion binding"/>
    <property type="evidence" value="ECO:0007669"/>
    <property type="project" value="UniProtKB-UniRule"/>
</dbReference>
<evidence type="ECO:0000256" key="3">
    <source>
        <dbReference type="ARBA" id="ARBA00022842"/>
    </source>
</evidence>
<dbReference type="SUPFAM" id="SSF56322">
    <property type="entry name" value="ADC synthase"/>
    <property type="match status" value="1"/>
</dbReference>
<feature type="domain" description="Chorismate-utilising enzyme C-terminal" evidence="6">
    <location>
        <begin position="198"/>
        <end position="453"/>
    </location>
</feature>
<dbReference type="Pfam" id="PF00425">
    <property type="entry name" value="Chorismate_bind"/>
    <property type="match status" value="1"/>
</dbReference>
<comment type="caution">
    <text evidence="7">The sequence shown here is derived from an EMBL/GenBank/DDBJ whole genome shotgun (WGS) entry which is preliminary data.</text>
</comment>